<gene>
    <name evidence="3" type="ORF">A0J61_03030</name>
</gene>
<dbReference type="GO" id="GO:0015074">
    <property type="term" value="P:DNA integration"/>
    <property type="evidence" value="ECO:0007669"/>
    <property type="project" value="InterPro"/>
</dbReference>
<sequence length="448" mass="49803">MENIQTDTTQIRTSDNGCICIAPEHQTPAFLESTTGSGGTGDGRTPSAVATQGPLPIPTVEVDPESPPKDETREVAVSSTDLTVLANSTLVSHVAADEPTFLPITISNGQVENGRLETIREKRKEQGITETSCSQQTPQIDPKEYNPLAVLQFLTDNRSYAYSALNGFRSSIASKLQEVRTPSASQLKTWDTDIMVSYIHQNYASSENLSLYELQQKTVLLFCLSTMARPRSDVERLQFRDVLFDLSQDKPVSLTLHFREAKETQVKTCTLGLIEVEELCPVRTAYLFTEKSKPLRVLLPADHTYFLAHIDDLEQVNSIRPSTLSSWIKTSMQKAGIDTKTYKPHSVRSASSTKAVEKGSSVDAVKQHANWSLHSNTFEKHYYKPIAQQASSTQIANSIFSTENNTTLEVGVKSTRIALGTTSNTDVDETKTENVVHTRPSFWSRFFW</sequence>
<accession>A0A1C7NIH5</accession>
<dbReference type="InterPro" id="IPR011010">
    <property type="entry name" value="DNA_brk_join_enz"/>
</dbReference>
<dbReference type="InParanoid" id="A0A1C7NIH5"/>
<dbReference type="PANTHER" id="PTHR35617:SF3">
    <property type="entry name" value="CORE-BINDING (CB) DOMAIN-CONTAINING PROTEIN"/>
    <property type="match status" value="1"/>
</dbReference>
<dbReference type="GO" id="GO:0006310">
    <property type="term" value="P:DNA recombination"/>
    <property type="evidence" value="ECO:0007669"/>
    <property type="project" value="UniProtKB-KW"/>
</dbReference>
<protein>
    <submittedName>
        <fullName evidence="3">Uncharacterized protein</fullName>
    </submittedName>
</protein>
<keyword evidence="4" id="KW-1185">Reference proteome</keyword>
<keyword evidence="1" id="KW-0233">DNA recombination</keyword>
<dbReference type="Proteomes" id="UP000093000">
    <property type="component" value="Unassembled WGS sequence"/>
</dbReference>
<dbReference type="OrthoDB" id="2221171at2759"/>
<dbReference type="STRING" id="101091.A0A1C7NIH5"/>
<dbReference type="EMBL" id="LUGH01000124">
    <property type="protein sequence ID" value="OBZ88912.1"/>
    <property type="molecule type" value="Genomic_DNA"/>
</dbReference>
<evidence type="ECO:0000313" key="3">
    <source>
        <dbReference type="EMBL" id="OBZ88912.1"/>
    </source>
</evidence>
<feature type="region of interest" description="Disordered" evidence="2">
    <location>
        <begin position="30"/>
        <end position="71"/>
    </location>
</feature>
<proteinExistence type="predicted"/>
<reference evidence="3 4" key="1">
    <citation type="submission" date="2016-03" db="EMBL/GenBank/DDBJ databases">
        <title>Choanephora cucurbitarum.</title>
        <authorList>
            <person name="Min B."/>
            <person name="Park H."/>
            <person name="Park J.-H."/>
            <person name="Shin H.-D."/>
            <person name="Choi I.-G."/>
        </authorList>
    </citation>
    <scope>NUCLEOTIDE SEQUENCE [LARGE SCALE GENOMIC DNA]</scope>
    <source>
        <strain evidence="3 4">KUS-F28377</strain>
    </source>
</reference>
<dbReference type="GO" id="GO:0003677">
    <property type="term" value="F:DNA binding"/>
    <property type="evidence" value="ECO:0007669"/>
    <property type="project" value="InterPro"/>
</dbReference>
<dbReference type="Gene3D" id="1.10.443.10">
    <property type="entry name" value="Intergrase catalytic core"/>
    <property type="match status" value="1"/>
</dbReference>
<evidence type="ECO:0000313" key="4">
    <source>
        <dbReference type="Proteomes" id="UP000093000"/>
    </source>
</evidence>
<dbReference type="PANTHER" id="PTHR35617">
    <property type="entry name" value="PHAGE_INTEGRASE DOMAIN-CONTAINING PROTEIN"/>
    <property type="match status" value="1"/>
</dbReference>
<evidence type="ECO:0000256" key="1">
    <source>
        <dbReference type="ARBA" id="ARBA00023172"/>
    </source>
</evidence>
<dbReference type="InterPro" id="IPR013762">
    <property type="entry name" value="Integrase-like_cat_sf"/>
</dbReference>
<evidence type="ECO:0000256" key="2">
    <source>
        <dbReference type="SAM" id="MobiDB-lite"/>
    </source>
</evidence>
<dbReference type="AlphaFoldDB" id="A0A1C7NIH5"/>
<organism evidence="3 4">
    <name type="scientific">Choanephora cucurbitarum</name>
    <dbReference type="NCBI Taxonomy" id="101091"/>
    <lineage>
        <taxon>Eukaryota</taxon>
        <taxon>Fungi</taxon>
        <taxon>Fungi incertae sedis</taxon>
        <taxon>Mucoromycota</taxon>
        <taxon>Mucoromycotina</taxon>
        <taxon>Mucoromycetes</taxon>
        <taxon>Mucorales</taxon>
        <taxon>Mucorineae</taxon>
        <taxon>Choanephoraceae</taxon>
        <taxon>Choanephoroideae</taxon>
        <taxon>Choanephora</taxon>
    </lineage>
</organism>
<name>A0A1C7NIH5_9FUNG</name>
<dbReference type="SUPFAM" id="SSF56349">
    <property type="entry name" value="DNA breaking-rejoining enzymes"/>
    <property type="match status" value="1"/>
</dbReference>
<comment type="caution">
    <text evidence="3">The sequence shown here is derived from an EMBL/GenBank/DDBJ whole genome shotgun (WGS) entry which is preliminary data.</text>
</comment>